<keyword evidence="1" id="KW-0808">Transferase</keyword>
<protein>
    <submittedName>
        <fullName evidence="1">CheA signal transduction histidine kinase</fullName>
    </submittedName>
</protein>
<dbReference type="OrthoDB" id="7778993at2"/>
<name>A7GSQ3_BACCN</name>
<dbReference type="HOGENOM" id="CLU_1773644_0_0_9"/>
<keyword evidence="2" id="KW-1185">Reference proteome</keyword>
<organism evidence="1 2">
    <name type="scientific">Bacillus cytotoxicus (strain DSM 22905 / CIP 110041 / 391-98 / NVH 391-98)</name>
    <dbReference type="NCBI Taxonomy" id="315749"/>
    <lineage>
        <taxon>Bacteria</taxon>
        <taxon>Bacillati</taxon>
        <taxon>Bacillota</taxon>
        <taxon>Bacilli</taxon>
        <taxon>Bacillales</taxon>
        <taxon>Bacillaceae</taxon>
        <taxon>Bacillus</taxon>
        <taxon>Bacillus cereus group</taxon>
    </lineage>
</organism>
<accession>A7GSQ3</accession>
<sequence length="146" mass="17204">MNIELPFRFTRNTMYNFLGRVISDGQPVEQEITLDFTNLDYIEPVAITILSNTLQWLDKNDIVTRFRLPNQSQIGSHRNCPIKYLDDSMFFKEYLGTPLTPAAKIRPTTRPLELINYSKSHFWIEQNKSIQLLNIVFNSKHLKKKR</sequence>
<dbReference type="KEGG" id="bcy:Bcer98_2930"/>
<dbReference type="STRING" id="315749.Bcer98_2930"/>
<dbReference type="GO" id="GO:0016301">
    <property type="term" value="F:kinase activity"/>
    <property type="evidence" value="ECO:0007669"/>
    <property type="project" value="UniProtKB-KW"/>
</dbReference>
<reference evidence="1 2" key="1">
    <citation type="journal article" date="2008" name="Chem. Biol. Interact.">
        <title>Extending the Bacillus cereus group genomics to putative food-borne pathogens of different toxicity.</title>
        <authorList>
            <person name="Lapidus A."/>
            <person name="Goltsman E."/>
            <person name="Auger S."/>
            <person name="Galleron N."/>
            <person name="Segurens B."/>
            <person name="Dossat C."/>
            <person name="Land M.L."/>
            <person name="Broussolle V."/>
            <person name="Brillard J."/>
            <person name="Guinebretiere M.H."/>
            <person name="Sanchis V."/>
            <person name="Nguen-The C."/>
            <person name="Lereclus D."/>
            <person name="Richardson P."/>
            <person name="Wincker P."/>
            <person name="Weissenbach J."/>
            <person name="Ehrlich S.D."/>
            <person name="Sorokin A."/>
        </authorList>
    </citation>
    <scope>NUCLEOTIDE SEQUENCE [LARGE SCALE GENOMIC DNA]</scope>
    <source>
        <strain evidence="2">DSM 22905 / CIP 110041 / 391-98 / NVH 391-98</strain>
    </source>
</reference>
<proteinExistence type="predicted"/>
<dbReference type="RefSeq" id="WP_012095389.1">
    <property type="nucleotide sequence ID" value="NC_009674.1"/>
</dbReference>
<dbReference type="AlphaFoldDB" id="A7GSQ3"/>
<keyword evidence="1" id="KW-0418">Kinase</keyword>
<dbReference type="EMBL" id="CP000764">
    <property type="protein sequence ID" value="ABS23161.1"/>
    <property type="molecule type" value="Genomic_DNA"/>
</dbReference>
<gene>
    <name evidence="1" type="ordered locus">Bcer98_2930</name>
</gene>
<dbReference type="GeneID" id="33898181"/>
<dbReference type="Proteomes" id="UP000002300">
    <property type="component" value="Chromosome"/>
</dbReference>
<evidence type="ECO:0000313" key="1">
    <source>
        <dbReference type="EMBL" id="ABS23161.1"/>
    </source>
</evidence>
<evidence type="ECO:0000313" key="2">
    <source>
        <dbReference type="Proteomes" id="UP000002300"/>
    </source>
</evidence>
<dbReference type="eggNOG" id="COG2172">
    <property type="taxonomic scope" value="Bacteria"/>
</dbReference>